<evidence type="ECO:0000313" key="3">
    <source>
        <dbReference type="Proteomes" id="UP000438429"/>
    </source>
</evidence>
<name>A0A6A4RXG3_SCOMX</name>
<organism evidence="2 3">
    <name type="scientific">Scophthalmus maximus</name>
    <name type="common">Turbot</name>
    <name type="synonym">Psetta maxima</name>
    <dbReference type="NCBI Taxonomy" id="52904"/>
    <lineage>
        <taxon>Eukaryota</taxon>
        <taxon>Metazoa</taxon>
        <taxon>Chordata</taxon>
        <taxon>Craniata</taxon>
        <taxon>Vertebrata</taxon>
        <taxon>Euteleostomi</taxon>
        <taxon>Actinopterygii</taxon>
        <taxon>Neopterygii</taxon>
        <taxon>Teleostei</taxon>
        <taxon>Neoteleostei</taxon>
        <taxon>Acanthomorphata</taxon>
        <taxon>Carangaria</taxon>
        <taxon>Pleuronectiformes</taxon>
        <taxon>Pleuronectoidei</taxon>
        <taxon>Scophthalmidae</taxon>
        <taxon>Scophthalmus</taxon>
    </lineage>
</organism>
<gene>
    <name evidence="2" type="ORF">F2P81_024391</name>
</gene>
<feature type="compositionally biased region" description="Low complexity" evidence="1">
    <location>
        <begin position="7"/>
        <end position="23"/>
    </location>
</feature>
<dbReference type="Proteomes" id="UP000438429">
    <property type="component" value="Unassembled WGS sequence"/>
</dbReference>
<proteinExistence type="predicted"/>
<protein>
    <submittedName>
        <fullName evidence="2">Uncharacterized protein</fullName>
    </submittedName>
</protein>
<accession>A0A6A4RXG3</accession>
<comment type="caution">
    <text evidence="2">The sequence shown here is derived from an EMBL/GenBank/DDBJ whole genome shotgun (WGS) entry which is preliminary data.</text>
</comment>
<reference evidence="2 3" key="1">
    <citation type="submission" date="2019-06" db="EMBL/GenBank/DDBJ databases">
        <title>Draft genomes of female and male turbot (Scophthalmus maximus).</title>
        <authorList>
            <person name="Xu H."/>
            <person name="Xu X.-W."/>
            <person name="Shao C."/>
            <person name="Chen S."/>
        </authorList>
    </citation>
    <scope>NUCLEOTIDE SEQUENCE [LARGE SCALE GENOMIC DNA]</scope>
    <source>
        <strain evidence="2">Ysfricsl-2016a</strain>
        <tissue evidence="2">Blood</tissue>
    </source>
</reference>
<evidence type="ECO:0000313" key="2">
    <source>
        <dbReference type="EMBL" id="KAF0023761.1"/>
    </source>
</evidence>
<dbReference type="EMBL" id="VEVO01000022">
    <property type="protein sequence ID" value="KAF0023761.1"/>
    <property type="molecule type" value="Genomic_DNA"/>
</dbReference>
<sequence length="99" mass="10893">MLPGPLPGELGLRPTNDPSPSAAASLFPAFTTASRVASLRRSRRHVYTSVDAQFTVFVHNENKVDIDDYIQSVWSRTDSVQGNATFERGVVVEKTRAKC</sequence>
<feature type="region of interest" description="Disordered" evidence="1">
    <location>
        <begin position="1"/>
        <end position="23"/>
    </location>
</feature>
<dbReference type="AlphaFoldDB" id="A0A6A4RXG3"/>
<evidence type="ECO:0000256" key="1">
    <source>
        <dbReference type="SAM" id="MobiDB-lite"/>
    </source>
</evidence>